<feature type="region of interest" description="Disordered" evidence="1">
    <location>
        <begin position="174"/>
        <end position="210"/>
    </location>
</feature>
<evidence type="ECO:0000313" key="4">
    <source>
        <dbReference type="Proteomes" id="UP000177625"/>
    </source>
</evidence>
<protein>
    <submittedName>
        <fullName evidence="3">Uncharacterized protein</fullName>
    </submittedName>
</protein>
<organism evidence="3 4">
    <name type="scientific">Rhynchosporium secalis</name>
    <name type="common">Barley scald fungus</name>
    <dbReference type="NCBI Taxonomy" id="38038"/>
    <lineage>
        <taxon>Eukaryota</taxon>
        <taxon>Fungi</taxon>
        <taxon>Dikarya</taxon>
        <taxon>Ascomycota</taxon>
        <taxon>Pezizomycotina</taxon>
        <taxon>Leotiomycetes</taxon>
        <taxon>Helotiales</taxon>
        <taxon>Ploettnerulaceae</taxon>
        <taxon>Rhynchosporium</taxon>
    </lineage>
</organism>
<name>A0A1E1MUX7_RHYSE</name>
<feature type="chain" id="PRO_5009448761" evidence="2">
    <location>
        <begin position="19"/>
        <end position="245"/>
    </location>
</feature>
<gene>
    <name evidence="3" type="ORF">RSE6_14282</name>
</gene>
<reference evidence="4" key="1">
    <citation type="submission" date="2016-03" db="EMBL/GenBank/DDBJ databases">
        <authorList>
            <person name="Guldener U."/>
        </authorList>
    </citation>
    <scope>NUCLEOTIDE SEQUENCE [LARGE SCALE GENOMIC DNA]</scope>
</reference>
<dbReference type="PANTHER" id="PTHR40640:SF1">
    <property type="entry name" value="ANCHORED GLYCOPROTEIN, PUTATIVE (AFU_ORTHOLOGUE AFUA_8G04860)-RELATED"/>
    <property type="match status" value="1"/>
</dbReference>
<sequence>MFTPIVVSTLSFLSLALAPSPTSTVSLYIPGADPQGLIGYVAGTASSLTTYVLSCADPSEECGFRGAFTITENASRAKYTMAPEMGDDGVLAFTARIDCALSPSTAVCIESFGGSDANFPGQSTETYTGTDYQSMPVLITATDASPATATAATTSASITYSTLTVNAGVTQTLGGSGSGSGSASGVKQTSTTASGAGAGTPTSSTSVGVAPAIRGNARWVSSISGRAKKTCGKSERCGNVEIGKI</sequence>
<keyword evidence="4" id="KW-1185">Reference proteome</keyword>
<feature type="compositionally biased region" description="Low complexity" evidence="1">
    <location>
        <begin position="183"/>
        <end position="210"/>
    </location>
</feature>
<evidence type="ECO:0000313" key="3">
    <source>
        <dbReference type="EMBL" id="CZT52881.1"/>
    </source>
</evidence>
<dbReference type="AlphaFoldDB" id="A0A1E1MUX7"/>
<evidence type="ECO:0000256" key="2">
    <source>
        <dbReference type="SAM" id="SignalP"/>
    </source>
</evidence>
<feature type="signal peptide" evidence="2">
    <location>
        <begin position="1"/>
        <end position="18"/>
    </location>
</feature>
<proteinExistence type="predicted"/>
<dbReference type="EMBL" id="FJVC01000650">
    <property type="protein sequence ID" value="CZT52881.1"/>
    <property type="molecule type" value="Genomic_DNA"/>
</dbReference>
<dbReference type="PANTHER" id="PTHR40640">
    <property type="entry name" value="ANCHORED GLYCOPROTEIN, PUTATIVE (AFU_ORTHOLOGUE AFUA_8G04860)-RELATED"/>
    <property type="match status" value="1"/>
</dbReference>
<evidence type="ECO:0000256" key="1">
    <source>
        <dbReference type="SAM" id="MobiDB-lite"/>
    </source>
</evidence>
<accession>A0A1E1MUX7</accession>
<dbReference type="Proteomes" id="UP000177625">
    <property type="component" value="Unassembled WGS sequence"/>
</dbReference>
<keyword evidence="2" id="KW-0732">Signal</keyword>